<dbReference type="EMBL" id="JANBVO010000002">
    <property type="protein sequence ID" value="KAJ9156358.1"/>
    <property type="molecule type" value="Genomic_DNA"/>
</dbReference>
<evidence type="ECO:0000313" key="10">
    <source>
        <dbReference type="Proteomes" id="UP001174694"/>
    </source>
</evidence>
<dbReference type="SUPFAM" id="SSF53756">
    <property type="entry name" value="UDP-Glycosyltransferase/glycogen phosphorylase"/>
    <property type="match status" value="1"/>
</dbReference>
<dbReference type="GO" id="GO:0006488">
    <property type="term" value="P:dolichol-linked oligosaccharide biosynthetic process"/>
    <property type="evidence" value="ECO:0007669"/>
    <property type="project" value="TreeGrafter"/>
</dbReference>
<keyword evidence="7" id="KW-0328">Glycosyltransferase</keyword>
<dbReference type="GO" id="GO:0004577">
    <property type="term" value="F:N-acetylglucosaminyldiphosphodolichol N-acetylglucosaminyltransferase activity"/>
    <property type="evidence" value="ECO:0007669"/>
    <property type="project" value="UniProtKB-EC"/>
</dbReference>
<evidence type="ECO:0000256" key="1">
    <source>
        <dbReference type="ARBA" id="ARBA00011198"/>
    </source>
</evidence>
<comment type="similarity">
    <text evidence="7">Belongs to the glycosyltransferase 28 family.</text>
</comment>
<comment type="caution">
    <text evidence="9">The sequence shown here is derived from an EMBL/GenBank/DDBJ whole genome shotgun (WGS) entry which is preliminary data.</text>
</comment>
<evidence type="ECO:0000256" key="5">
    <source>
        <dbReference type="ARBA" id="ARBA00032061"/>
    </source>
</evidence>
<dbReference type="Proteomes" id="UP001174694">
    <property type="component" value="Unassembled WGS sequence"/>
</dbReference>
<gene>
    <name evidence="7" type="primary">ALG13</name>
    <name evidence="9" type="ORF">NKR23_g1084</name>
</gene>
<dbReference type="AlphaFoldDB" id="A0AA38RT97"/>
<comment type="subcellular location">
    <subcellularLocation>
        <location evidence="7">Endoplasmic reticulum</location>
    </subcellularLocation>
</comment>
<evidence type="ECO:0000256" key="3">
    <source>
        <dbReference type="ARBA" id="ARBA00017468"/>
    </source>
</evidence>
<evidence type="ECO:0000259" key="8">
    <source>
        <dbReference type="Pfam" id="PF04101"/>
    </source>
</evidence>
<sequence length="261" mass="28720">MSHTTPGRKCVVTVGATATFPALVDEVSTPEFLSTLDNFGFEIVEIQCGDDVKRVQDRVHSAMQKAGSLKLKIAVFNRVPDLWRHYVDCRGSKDHPAGVVIGHAGTGTVSEVTAREVPLIIVPNPDLMDNHQQEFAESVAEQYPGVVLGRLGQLSQAIPQILTEIQIGGLDNLAEYQEPPFPVPDAHRFTMLDWMVLTCYPEEFAAQMRVDQLDQDARPKDEATHSGSRPLSVSAARGYNIEASLTDKSEMKETDAQLHLD</sequence>
<dbReference type="PANTHER" id="PTHR47043">
    <property type="entry name" value="UDP-N-ACETYLGLUCOSAMINE TRANSFERASE SUBUNIT ALG13"/>
    <property type="match status" value="1"/>
</dbReference>
<comment type="function">
    <text evidence="4 7">Involved in protein N-glycosylation. Essential for the second step of the dolichol-linked oligosaccharide pathway.</text>
</comment>
<accession>A0AA38RT97</accession>
<dbReference type="GO" id="GO:0043541">
    <property type="term" value="C:UDP-N-acetylglucosamine transferase complex"/>
    <property type="evidence" value="ECO:0007669"/>
    <property type="project" value="TreeGrafter"/>
</dbReference>
<reference evidence="9" key="1">
    <citation type="submission" date="2022-07" db="EMBL/GenBank/DDBJ databases">
        <title>Fungi with potential for degradation of polypropylene.</title>
        <authorList>
            <person name="Gostincar C."/>
        </authorList>
    </citation>
    <scope>NUCLEOTIDE SEQUENCE</scope>
    <source>
        <strain evidence="9">EXF-13308</strain>
    </source>
</reference>
<comment type="catalytic activity">
    <reaction evidence="6">
        <text>an N-acetyl-alpha-D-glucosaminyl-diphospho-di-trans,poly-cis-dolichol + UDP-N-acetyl-alpha-D-glucosamine = an N,N'-diacetylchitobiosyl-diphospho-di-trans,poly-cis-dolichol + UDP + H(+)</text>
        <dbReference type="Rhea" id="RHEA:23380"/>
        <dbReference type="Rhea" id="RHEA-COMP:19507"/>
        <dbReference type="Rhea" id="RHEA-COMP:19510"/>
        <dbReference type="ChEBI" id="CHEBI:15378"/>
        <dbReference type="ChEBI" id="CHEBI:57269"/>
        <dbReference type="ChEBI" id="CHEBI:57705"/>
        <dbReference type="ChEBI" id="CHEBI:58223"/>
        <dbReference type="ChEBI" id="CHEBI:58427"/>
        <dbReference type="EC" id="2.4.1.141"/>
    </reaction>
</comment>
<name>A0AA38RT97_9PEZI</name>
<evidence type="ECO:0000256" key="6">
    <source>
        <dbReference type="ARBA" id="ARBA00048184"/>
    </source>
</evidence>
<dbReference type="InterPro" id="IPR052474">
    <property type="entry name" value="UDP-GlcNAc_transferase"/>
</dbReference>
<feature type="domain" description="Glycosyl transferase family 28 C-terminal" evidence="8">
    <location>
        <begin position="10"/>
        <end position="141"/>
    </location>
</feature>
<keyword evidence="7" id="KW-0256">Endoplasmic reticulum</keyword>
<dbReference type="InterPro" id="IPR007235">
    <property type="entry name" value="Glyco_trans_28_C"/>
</dbReference>
<keyword evidence="10" id="KW-1185">Reference proteome</keyword>
<evidence type="ECO:0000313" key="9">
    <source>
        <dbReference type="EMBL" id="KAJ9156358.1"/>
    </source>
</evidence>
<keyword evidence="7" id="KW-0808">Transferase</keyword>
<proteinExistence type="inferred from homology"/>
<comment type="subunit">
    <text evidence="1 7">Heterodimer with ALG14 to form a functional enzyme.</text>
</comment>
<evidence type="ECO:0000256" key="2">
    <source>
        <dbReference type="ARBA" id="ARBA00012614"/>
    </source>
</evidence>
<dbReference type="PANTHER" id="PTHR47043:SF1">
    <property type="entry name" value="UDP-N-ACETYLGLUCOSAMINE TRANSFERASE SUBUNIT ALG13"/>
    <property type="match status" value="1"/>
</dbReference>
<organism evidence="9 10">
    <name type="scientific">Pleurostoma richardsiae</name>
    <dbReference type="NCBI Taxonomy" id="41990"/>
    <lineage>
        <taxon>Eukaryota</taxon>
        <taxon>Fungi</taxon>
        <taxon>Dikarya</taxon>
        <taxon>Ascomycota</taxon>
        <taxon>Pezizomycotina</taxon>
        <taxon>Sordariomycetes</taxon>
        <taxon>Sordariomycetidae</taxon>
        <taxon>Calosphaeriales</taxon>
        <taxon>Pleurostomataceae</taxon>
        <taxon>Pleurostoma</taxon>
    </lineage>
</organism>
<dbReference type="Gene3D" id="3.40.50.2000">
    <property type="entry name" value="Glycogen Phosphorylase B"/>
    <property type="match status" value="1"/>
</dbReference>
<protein>
    <recommendedName>
        <fullName evidence="3 7">UDP-N-acetylglucosamine transferase subunit ALG13</fullName>
        <ecNumber evidence="2 7">2.4.1.141</ecNumber>
    </recommendedName>
    <alternativeName>
        <fullName evidence="5 7">Asparagine-linked glycosylation protein 13</fullName>
    </alternativeName>
</protein>
<evidence type="ECO:0000256" key="4">
    <source>
        <dbReference type="ARBA" id="ARBA00024804"/>
    </source>
</evidence>
<dbReference type="Pfam" id="PF04101">
    <property type="entry name" value="Glyco_tran_28_C"/>
    <property type="match status" value="1"/>
</dbReference>
<dbReference type="EC" id="2.4.1.141" evidence="2 7"/>
<evidence type="ECO:0000256" key="7">
    <source>
        <dbReference type="RuleBase" id="RU362128"/>
    </source>
</evidence>